<dbReference type="CDD" id="cd00033">
    <property type="entry name" value="CCP"/>
    <property type="match status" value="1"/>
</dbReference>
<reference evidence="4 5" key="1">
    <citation type="journal article" date="2012" name="Nature">
        <title>The genomic landscape of species divergence in Ficedula flycatchers.</title>
        <authorList>
            <person name="Ellegren H."/>
            <person name="Smeds L."/>
            <person name="Burri R."/>
            <person name="Olason P.I."/>
            <person name="Backstrom N."/>
            <person name="Kawakami T."/>
            <person name="Kunstner A."/>
            <person name="Makinen H."/>
            <person name="Nadachowska-Brzyska K."/>
            <person name="Qvarnstrom A."/>
            <person name="Uebbing S."/>
            <person name="Wolf J.B."/>
        </authorList>
    </citation>
    <scope>NUCLEOTIDE SEQUENCE [LARGE SCALE GENOMIC DNA]</scope>
</reference>
<dbReference type="Gene3D" id="2.10.70.10">
    <property type="entry name" value="Complement Module, domain 1"/>
    <property type="match status" value="1"/>
</dbReference>
<dbReference type="Pfam" id="PF00084">
    <property type="entry name" value="Sushi"/>
    <property type="match status" value="1"/>
</dbReference>
<dbReference type="SMART" id="SM00032">
    <property type="entry name" value="CCP"/>
    <property type="match status" value="1"/>
</dbReference>
<evidence type="ECO:0000259" key="3">
    <source>
        <dbReference type="PROSITE" id="PS50923"/>
    </source>
</evidence>
<dbReference type="SUPFAM" id="SSF57535">
    <property type="entry name" value="Complement control module/SCR domain"/>
    <property type="match status" value="1"/>
</dbReference>
<feature type="domain" description="Sushi" evidence="3">
    <location>
        <begin position="95"/>
        <end position="150"/>
    </location>
</feature>
<keyword evidence="1" id="KW-1015">Disulfide bond</keyword>
<name>A0A803V9C2_FICAL</name>
<keyword evidence="2" id="KW-0768">Sushi</keyword>
<reference evidence="4" key="3">
    <citation type="submission" date="2025-09" db="UniProtKB">
        <authorList>
            <consortium name="Ensembl"/>
        </authorList>
    </citation>
    <scope>IDENTIFICATION</scope>
</reference>
<dbReference type="InterPro" id="IPR000436">
    <property type="entry name" value="Sushi_SCR_CCP_dom"/>
</dbReference>
<evidence type="ECO:0000256" key="2">
    <source>
        <dbReference type="PROSITE-ProRule" id="PRU00302"/>
    </source>
</evidence>
<dbReference type="Proteomes" id="UP000016665">
    <property type="component" value="Chromosome 26"/>
</dbReference>
<accession>A0A803V9C2</accession>
<dbReference type="AlphaFoldDB" id="A0A803V9C2"/>
<comment type="caution">
    <text evidence="2">Lacks conserved residue(s) required for the propagation of feature annotation.</text>
</comment>
<organism evidence="4 5">
    <name type="scientific">Ficedula albicollis</name>
    <name type="common">Collared flycatcher</name>
    <name type="synonym">Muscicapa albicollis</name>
    <dbReference type="NCBI Taxonomy" id="59894"/>
    <lineage>
        <taxon>Eukaryota</taxon>
        <taxon>Metazoa</taxon>
        <taxon>Chordata</taxon>
        <taxon>Craniata</taxon>
        <taxon>Vertebrata</taxon>
        <taxon>Euteleostomi</taxon>
        <taxon>Archelosauria</taxon>
        <taxon>Archosauria</taxon>
        <taxon>Dinosauria</taxon>
        <taxon>Saurischia</taxon>
        <taxon>Theropoda</taxon>
        <taxon>Coelurosauria</taxon>
        <taxon>Aves</taxon>
        <taxon>Neognathae</taxon>
        <taxon>Neoaves</taxon>
        <taxon>Telluraves</taxon>
        <taxon>Australaves</taxon>
        <taxon>Passeriformes</taxon>
        <taxon>Muscicapidae</taxon>
        <taxon>Ficedula</taxon>
    </lineage>
</organism>
<evidence type="ECO:0000256" key="1">
    <source>
        <dbReference type="ARBA" id="ARBA00023157"/>
    </source>
</evidence>
<proteinExistence type="predicted"/>
<dbReference type="GeneTree" id="ENSGT01040000244611"/>
<dbReference type="InterPro" id="IPR035976">
    <property type="entry name" value="Sushi/SCR/CCP_sf"/>
</dbReference>
<dbReference type="Ensembl" id="ENSFALT00000025121.1">
    <property type="protein sequence ID" value="ENSFALP00000019328.1"/>
    <property type="gene ID" value="ENSFALG00000028423.1"/>
</dbReference>
<evidence type="ECO:0000313" key="5">
    <source>
        <dbReference type="Proteomes" id="UP000016665"/>
    </source>
</evidence>
<keyword evidence="5" id="KW-1185">Reference proteome</keyword>
<evidence type="ECO:0000313" key="4">
    <source>
        <dbReference type="Ensembl" id="ENSFALP00000019328.1"/>
    </source>
</evidence>
<sequence>MSSLPTAGEVCVDITLVLLLQHEQPVLLCLPLLQLLHTLIPRDCLHQPNCSQRKASWWPRSSLCPRAIGDISVPGRLQPAGQCQRVLPGGWQLAAPCSRLNEEHRNATGFSVGKTVQYTCHPGYAKVPGMSPTITCLESGVWNNCIFCTGV</sequence>
<dbReference type="PROSITE" id="PS50923">
    <property type="entry name" value="SUSHI"/>
    <property type="match status" value="1"/>
</dbReference>
<protein>
    <recommendedName>
        <fullName evidence="3">Sushi domain-containing protein</fullName>
    </recommendedName>
</protein>
<reference evidence="4" key="2">
    <citation type="submission" date="2025-08" db="UniProtKB">
        <authorList>
            <consortium name="Ensembl"/>
        </authorList>
    </citation>
    <scope>IDENTIFICATION</scope>
</reference>